<comment type="caution">
    <text evidence="1">The sequence shown here is derived from an EMBL/GenBank/DDBJ whole genome shotgun (WGS) entry which is preliminary data.</text>
</comment>
<keyword evidence="2" id="KW-1185">Reference proteome</keyword>
<organism evidence="1 2">
    <name type="scientific">Pyropia yezoensis</name>
    <name type="common">Susabi-nori</name>
    <name type="synonym">Porphyra yezoensis</name>
    <dbReference type="NCBI Taxonomy" id="2788"/>
    <lineage>
        <taxon>Eukaryota</taxon>
        <taxon>Rhodophyta</taxon>
        <taxon>Bangiophyceae</taxon>
        <taxon>Bangiales</taxon>
        <taxon>Bangiaceae</taxon>
        <taxon>Pyropia</taxon>
    </lineage>
</organism>
<proteinExistence type="predicted"/>
<sequence length="429" mass="44900">MAFMSCLPLLPPIPRQRHFACGRRRSPLLPTPTLAPVTSPRGKGLRLGRRACPTGHPTSPPLSPTAAVGGRVPMTMAARIFDASDFGDRPLVSPAAALGVADAAAATRARLVSILLRLINLPRQLQKVCALIEALEAVPPPPVPSADAALAAVAAPLRPLAPSFTPQRLAGGATAAPAAAAPSFPPLAAPHPASAVAAAPPLSAAEAALHDALDGGTTWRLLFSSTTLGTPTSSVRIRRVGTRFYAPERLAVNFAEWSAFEGGVEYTGVLLILSHYSVVTPALEAGRPAVLRLTFLEHQLRPQRDRSPSKSSKIPPASGRLVGALSRMLPVEFFAPDTRLDISHLASTATTETPLLVTRHKGRRFHGVANVWARDPAAAAADGTPSRSSTAAVMDRAVAQLTGRLPPVTARGRLTLSPWPVPAEDDGSW</sequence>
<reference evidence="1" key="1">
    <citation type="submission" date="2019-11" db="EMBL/GenBank/DDBJ databases">
        <title>Nori genome reveals adaptations in red seaweeds to the harsh intertidal environment.</title>
        <authorList>
            <person name="Wang D."/>
            <person name="Mao Y."/>
        </authorList>
    </citation>
    <scope>NUCLEOTIDE SEQUENCE</scope>
    <source>
        <tissue evidence="1">Gametophyte</tissue>
    </source>
</reference>
<evidence type="ECO:0000313" key="2">
    <source>
        <dbReference type="Proteomes" id="UP000798662"/>
    </source>
</evidence>
<protein>
    <submittedName>
        <fullName evidence="1">Uncharacterized protein</fullName>
    </submittedName>
</protein>
<name>A0ACC3BRH3_PYRYE</name>
<gene>
    <name evidence="1" type="ORF">I4F81_003184</name>
</gene>
<evidence type="ECO:0000313" key="1">
    <source>
        <dbReference type="EMBL" id="KAK1860596.1"/>
    </source>
</evidence>
<accession>A0ACC3BRH3</accession>
<dbReference type="Proteomes" id="UP000798662">
    <property type="component" value="Chromosome 1"/>
</dbReference>
<dbReference type="EMBL" id="CM020618">
    <property type="protein sequence ID" value="KAK1860596.1"/>
    <property type="molecule type" value="Genomic_DNA"/>
</dbReference>